<dbReference type="KEGG" id="vg:29069165"/>
<protein>
    <submittedName>
        <fullName evidence="1">Uncharacterized protein</fullName>
    </submittedName>
</protein>
<name>A0A1B2ID30_9CAUD</name>
<dbReference type="RefSeq" id="YP_009293011.1">
    <property type="nucleotide sequence ID" value="NC_031127.1"/>
</dbReference>
<organism evidence="1 2">
    <name type="scientific">Erwinia phage vB_EamM_Huxley</name>
    <dbReference type="NCBI Taxonomy" id="1883373"/>
    <lineage>
        <taxon>Viruses</taxon>
        <taxon>Duplodnaviria</taxon>
        <taxon>Heunggongvirae</taxon>
        <taxon>Uroviricota</taxon>
        <taxon>Caudoviricetes</taxon>
        <taxon>Chimalliviridae</taxon>
        <taxon>Machinavirus</taxon>
        <taxon>Machinavirus machina</taxon>
    </lineage>
</organism>
<evidence type="ECO:0000313" key="2">
    <source>
        <dbReference type="Proteomes" id="UP000203302"/>
    </source>
</evidence>
<gene>
    <name evidence="1" type="ORF">HUXLEY_43</name>
</gene>
<dbReference type="EMBL" id="KX397368">
    <property type="protein sequence ID" value="ANZ49125.1"/>
    <property type="molecule type" value="Genomic_DNA"/>
</dbReference>
<proteinExistence type="predicted"/>
<sequence>MVDEPIKFENNAMYDLNKMGPQEVFEFNRAMDIEAEIRDNLDPYARFTESMFRRQALPILSGLLDGSFDDNAYINCIGSAMVPLQVVQDEDPTKLMFTIPPLFFTGQSLLHVEGQQSLTDEALEISSRAEILPILGPRAKHDLIVNTLDGIEMASYETNRRRAKQTIDLLNWVFKRYKLNGQIAYPAGMEDLIQADGKAAAPAAVVQRQPIISDDGIEDGEDL</sequence>
<dbReference type="GeneID" id="29069165"/>
<evidence type="ECO:0000313" key="1">
    <source>
        <dbReference type="EMBL" id="ANZ49125.1"/>
    </source>
</evidence>
<reference evidence="2" key="1">
    <citation type="submission" date="2016-06" db="EMBL/GenBank/DDBJ databases">
        <authorList>
            <person name="Berg J.A."/>
            <person name="Grossarth S.E."/>
            <person name="Jarvis T.M."/>
            <person name="Merrill B.D."/>
            <person name="Breakwell D.P."/>
            <person name="Hope S."/>
            <person name="Grose J.H."/>
        </authorList>
    </citation>
    <scope>NUCLEOTIDE SEQUENCE [LARGE SCALE GENOMIC DNA]</scope>
</reference>
<accession>A0A1B2ID30</accession>
<dbReference type="Proteomes" id="UP000203302">
    <property type="component" value="Segment"/>
</dbReference>
<dbReference type="OrthoDB" id="13382at10239"/>